<keyword evidence="3" id="KW-1185">Reference proteome</keyword>
<dbReference type="Pfam" id="PF13175">
    <property type="entry name" value="AAA_15"/>
    <property type="match status" value="1"/>
</dbReference>
<proteinExistence type="predicted"/>
<dbReference type="Gene3D" id="3.40.50.300">
    <property type="entry name" value="P-loop containing nucleotide triphosphate hydrolases"/>
    <property type="match status" value="2"/>
</dbReference>
<accession>A0ABU3CKS5</accession>
<dbReference type="EMBL" id="JAVRHO010000011">
    <property type="protein sequence ID" value="MDT0646952.1"/>
    <property type="molecule type" value="Genomic_DNA"/>
</dbReference>
<dbReference type="RefSeq" id="WP_311495113.1">
    <property type="nucleotide sequence ID" value="NZ_JAVRHO010000011.1"/>
</dbReference>
<dbReference type="InterPro" id="IPR014592">
    <property type="entry name" value="P-loop_UCP034888"/>
</dbReference>
<protein>
    <submittedName>
        <fullName evidence="2">AAA family ATPase</fullName>
    </submittedName>
</protein>
<dbReference type="SUPFAM" id="SSF52540">
    <property type="entry name" value="P-loop containing nucleoside triphosphate hydrolases"/>
    <property type="match status" value="1"/>
</dbReference>
<sequence length="436" mass="50337">MKISIENFKSISKVHNFEIKPMTVLSGTNSSGKSSFVQMLLLIKKTLEDSSTKSVLSIKNREFKDIVFNQNKNNKILFSIVLDPKEVTIPPNYINTKEVSVDVGFQMRDERIFVSDFILDLKAEEGNSWFLKINNETERASKAEVSNPSTFIQALDKTEFRGSIDFAAMIPQTLTDTTGDKYPFKIDWIKDGLTNVFNSFYYIGPIRQKPEIAYKESLSSRYVGIAGEYTAQILKDFENEKVDSYSFNQIDKKSTTLLEAVNYWLCDQFKISKKVYSEKKEDSYQIYLEDNNGLKVNIKHVGYGVSQVLPIVVQGLLMPKEGILIIEQPEIHLHPKIQSLLYDFFYSLTLIDKKVIVETHSSHFITRMRRRIAEDESNNMDDIINLTFIENGIFRKLELDDFGTILNYYPEDFIEQPAKEMDSIIKAQIKKRRKNG</sequence>
<dbReference type="PANTHER" id="PTHR43581">
    <property type="entry name" value="ATP/GTP PHOSPHATASE"/>
    <property type="match status" value="1"/>
</dbReference>
<organism evidence="2 3">
    <name type="scientific">Autumnicola lenta</name>
    <dbReference type="NCBI Taxonomy" id="3075593"/>
    <lineage>
        <taxon>Bacteria</taxon>
        <taxon>Pseudomonadati</taxon>
        <taxon>Bacteroidota</taxon>
        <taxon>Flavobacteriia</taxon>
        <taxon>Flavobacteriales</taxon>
        <taxon>Flavobacteriaceae</taxon>
        <taxon>Autumnicola</taxon>
    </lineage>
</organism>
<dbReference type="PIRSF" id="PIRSF034888">
    <property type="entry name" value="P-loop_UCP034888"/>
    <property type="match status" value="1"/>
</dbReference>
<evidence type="ECO:0000313" key="2">
    <source>
        <dbReference type="EMBL" id="MDT0646952.1"/>
    </source>
</evidence>
<gene>
    <name evidence="2" type="ORF">RM545_09635</name>
</gene>
<name>A0ABU3CKS5_9FLAO</name>
<dbReference type="InterPro" id="IPR041685">
    <property type="entry name" value="AAA_GajA/Old/RecF-like"/>
</dbReference>
<evidence type="ECO:0000259" key="1">
    <source>
        <dbReference type="Pfam" id="PF13175"/>
    </source>
</evidence>
<dbReference type="InterPro" id="IPR051396">
    <property type="entry name" value="Bact_Antivir_Def_Nuclease"/>
</dbReference>
<dbReference type="Proteomes" id="UP001245285">
    <property type="component" value="Unassembled WGS sequence"/>
</dbReference>
<comment type="caution">
    <text evidence="2">The sequence shown here is derived from an EMBL/GenBank/DDBJ whole genome shotgun (WGS) entry which is preliminary data.</text>
</comment>
<dbReference type="PANTHER" id="PTHR43581:SF2">
    <property type="entry name" value="EXCINUCLEASE ATPASE SUBUNIT"/>
    <property type="match status" value="1"/>
</dbReference>
<reference evidence="2 3" key="1">
    <citation type="submission" date="2023-09" db="EMBL/GenBank/DDBJ databases">
        <authorList>
            <person name="Rey-Velasco X."/>
        </authorList>
    </citation>
    <scope>NUCLEOTIDE SEQUENCE [LARGE SCALE GENOMIC DNA]</scope>
    <source>
        <strain evidence="2 3">F260</strain>
    </source>
</reference>
<dbReference type="InterPro" id="IPR027417">
    <property type="entry name" value="P-loop_NTPase"/>
</dbReference>
<evidence type="ECO:0000313" key="3">
    <source>
        <dbReference type="Proteomes" id="UP001245285"/>
    </source>
</evidence>
<feature type="domain" description="Endonuclease GajA/Old nuclease/RecF-like AAA" evidence="1">
    <location>
        <begin position="1"/>
        <end position="365"/>
    </location>
</feature>